<feature type="modified residue" description="N6-(pyridoxal phosphate)lysine" evidence="11">
    <location>
        <position position="366"/>
    </location>
</feature>
<evidence type="ECO:0000313" key="13">
    <source>
        <dbReference type="Proteomes" id="UP000033187"/>
    </source>
</evidence>
<keyword evidence="7 11" id="KW-0663">Pyridoxal phosphate</keyword>
<gene>
    <name evidence="12" type="ORF">YBN1229_v1_1845</name>
</gene>
<dbReference type="GO" id="GO:0051539">
    <property type="term" value="F:4 iron, 4 sulfur cluster binding"/>
    <property type="evidence" value="ECO:0007669"/>
    <property type="project" value="UniProtKB-KW"/>
</dbReference>
<dbReference type="KEGG" id="fiy:BN1229_v1_1845"/>
<dbReference type="InterPro" id="IPR003739">
    <property type="entry name" value="Lys_aminomutase/Glu_NH3_mut"/>
</dbReference>
<evidence type="ECO:0000256" key="1">
    <source>
        <dbReference type="ARBA" id="ARBA00001933"/>
    </source>
</evidence>
<dbReference type="OrthoDB" id="9768064at2"/>
<dbReference type="RefSeq" id="WP_046477978.1">
    <property type="nucleotide sequence ID" value="NZ_LN829118.1"/>
</dbReference>
<dbReference type="InterPro" id="IPR007197">
    <property type="entry name" value="rSAM"/>
</dbReference>
<organism evidence="12 13">
    <name type="scientific">Candidatus Filomicrobium marinum</name>
    <dbReference type="NCBI Taxonomy" id="1608628"/>
    <lineage>
        <taxon>Bacteria</taxon>
        <taxon>Pseudomonadati</taxon>
        <taxon>Pseudomonadota</taxon>
        <taxon>Alphaproteobacteria</taxon>
        <taxon>Hyphomicrobiales</taxon>
        <taxon>Hyphomicrobiaceae</taxon>
        <taxon>Filomicrobium</taxon>
    </lineage>
</organism>
<evidence type="ECO:0000256" key="6">
    <source>
        <dbReference type="ARBA" id="ARBA00022723"/>
    </source>
</evidence>
<evidence type="ECO:0000256" key="3">
    <source>
        <dbReference type="ARBA" id="ARBA00008703"/>
    </source>
</evidence>
<dbReference type="GO" id="GO:0003824">
    <property type="term" value="F:catalytic activity"/>
    <property type="evidence" value="ECO:0007669"/>
    <property type="project" value="InterPro"/>
</dbReference>
<dbReference type="SFLD" id="SFLDS00029">
    <property type="entry name" value="Radical_SAM"/>
    <property type="match status" value="1"/>
</dbReference>
<dbReference type="InterPro" id="IPR058240">
    <property type="entry name" value="rSAM_sf"/>
</dbReference>
<dbReference type="SUPFAM" id="SSF102114">
    <property type="entry name" value="Radical SAM enzymes"/>
    <property type="match status" value="1"/>
</dbReference>
<evidence type="ECO:0000256" key="8">
    <source>
        <dbReference type="ARBA" id="ARBA00023004"/>
    </source>
</evidence>
<keyword evidence="5" id="KW-0949">S-adenosyl-L-methionine</keyword>
<evidence type="ECO:0000256" key="11">
    <source>
        <dbReference type="PIRSR" id="PIRSR603739-50"/>
    </source>
</evidence>
<dbReference type="SFLD" id="SFLDG01070">
    <property type="entry name" value="PLP-dependent"/>
    <property type="match status" value="1"/>
</dbReference>
<dbReference type="GO" id="GO:0046872">
    <property type="term" value="F:metal ion binding"/>
    <property type="evidence" value="ECO:0007669"/>
    <property type="project" value="UniProtKB-KW"/>
</dbReference>
<keyword evidence="13" id="KW-1185">Reference proteome</keyword>
<dbReference type="PIRSF" id="PIRSF004911">
    <property type="entry name" value="DUF160"/>
    <property type="match status" value="1"/>
</dbReference>
<protein>
    <submittedName>
        <fullName evidence="12">L-lysine 2,3-aminomutase</fullName>
    </submittedName>
</protein>
<accession>A0A0D6JFE1</accession>
<dbReference type="Proteomes" id="UP000033187">
    <property type="component" value="Chromosome 1"/>
</dbReference>
<dbReference type="Gene3D" id="3.20.20.70">
    <property type="entry name" value="Aldolase class I"/>
    <property type="match status" value="1"/>
</dbReference>
<comment type="cofactor">
    <cofactor evidence="2">
        <name>[4Fe-4S] cluster</name>
        <dbReference type="ChEBI" id="CHEBI:49883"/>
    </cofactor>
</comment>
<comment type="cofactor">
    <cofactor evidence="1 11">
        <name>pyridoxal 5'-phosphate</name>
        <dbReference type="ChEBI" id="CHEBI:597326"/>
    </cofactor>
</comment>
<evidence type="ECO:0000256" key="5">
    <source>
        <dbReference type="ARBA" id="ARBA00022691"/>
    </source>
</evidence>
<dbReference type="KEGG" id="fil:BN1229_v1_1843"/>
<keyword evidence="6 10" id="KW-0479">Metal-binding</keyword>
<proteinExistence type="inferred from homology"/>
<dbReference type="PANTHER" id="PTHR30538:SF0">
    <property type="entry name" value="L-LYSINE 2,3-AMINOMUTASE AQ_1632-RELATED"/>
    <property type="match status" value="1"/>
</dbReference>
<evidence type="ECO:0000313" key="12">
    <source>
        <dbReference type="EMBL" id="CPR18740.1"/>
    </source>
</evidence>
<evidence type="ECO:0000256" key="10">
    <source>
        <dbReference type="PIRSR" id="PIRSR004911-1"/>
    </source>
</evidence>
<feature type="binding site" evidence="10">
    <location>
        <position position="145"/>
    </location>
    <ligand>
        <name>[4Fe-4S] cluster</name>
        <dbReference type="ChEBI" id="CHEBI:49883"/>
        <note>4Fe-4S-S-AdoMet</note>
    </ligand>
</feature>
<comment type="similarity">
    <text evidence="3">Belongs to the radical SAM superfamily. KamA family.</text>
</comment>
<dbReference type="EMBL" id="LN829119">
    <property type="protein sequence ID" value="CPR18740.1"/>
    <property type="molecule type" value="Genomic_DNA"/>
</dbReference>
<evidence type="ECO:0000256" key="9">
    <source>
        <dbReference type="ARBA" id="ARBA00023014"/>
    </source>
</evidence>
<evidence type="ECO:0000256" key="7">
    <source>
        <dbReference type="ARBA" id="ARBA00022898"/>
    </source>
</evidence>
<feature type="binding site" evidence="10">
    <location>
        <position position="138"/>
    </location>
    <ligand>
        <name>[4Fe-4S] cluster</name>
        <dbReference type="ChEBI" id="CHEBI:49883"/>
        <note>4Fe-4S-S-AdoMet</note>
    </ligand>
</feature>
<keyword evidence="4 10" id="KW-0004">4Fe-4S</keyword>
<keyword evidence="8" id="KW-0408">Iron</keyword>
<dbReference type="AlphaFoldDB" id="A0A0D6JFE1"/>
<reference evidence="13" key="1">
    <citation type="submission" date="2015-02" db="EMBL/GenBank/DDBJ databases">
        <authorList>
            <person name="Chooi Y.-H."/>
        </authorList>
    </citation>
    <scope>NUCLEOTIDE SEQUENCE [LARGE SCALE GENOMIC DNA]</scope>
    <source>
        <strain evidence="13">strain Y</strain>
    </source>
</reference>
<name>A0A0D6JFE1_9HYPH</name>
<evidence type="ECO:0000256" key="2">
    <source>
        <dbReference type="ARBA" id="ARBA00001966"/>
    </source>
</evidence>
<dbReference type="InterPro" id="IPR013785">
    <property type="entry name" value="Aldolase_TIM"/>
</dbReference>
<sequence length="440" mass="49569">MPHTDILGFENTSGLYAATDKSEFLDHKWQDKNSVFRIDQLEAALGNVAPESFVNEMREGLKKVGMSIRLNPYILDLIDWRNAESDPIRRQFLPMLSELEEDHPCTSVDSLDERKTSPAPNLIHRYPDKVLFLVTSVCPVYCQYCTRSYAVGQATESLQKDTVTSASGWLAALNYIRSNPSIEDVVVSGGDIARLKPANIKLIGHALLDIEHVRRIRFATKSVSVQPMKFLSDDPWYEAINEVAQRGRSLFKSVFVHTHFNHPREVTPLVEKAMRRLFSDGIHVRNQAVLLRGVNDNPSTMIELIKKLSAVNIQPYYVYSCDMVMGTEHFRVPVSDMQMLEREVRGATAGFNTPLFIVDTPGGGGKRDVHSFEYQNSKFGATGYRSPSVDRNRMYFYFDPLRTLDPAARAEWRAPGGRDAILARLPSVLPTAKPSVMAAE</sequence>
<feature type="binding site" evidence="10">
    <location>
        <position position="142"/>
    </location>
    <ligand>
        <name>[4Fe-4S] cluster</name>
        <dbReference type="ChEBI" id="CHEBI:49883"/>
        <note>4Fe-4S-S-AdoMet</note>
    </ligand>
</feature>
<keyword evidence="9 10" id="KW-0411">Iron-sulfur</keyword>
<evidence type="ECO:0000256" key="4">
    <source>
        <dbReference type="ARBA" id="ARBA00022485"/>
    </source>
</evidence>
<dbReference type="NCBIfam" id="TIGR00238">
    <property type="entry name" value="KamA family radical SAM protein"/>
    <property type="match status" value="1"/>
</dbReference>
<dbReference type="PANTHER" id="PTHR30538">
    <property type="entry name" value="LYSINE 2,3-AMINOMUTASE-RELATED"/>
    <property type="match status" value="1"/>
</dbReference>